<comment type="caution">
    <text evidence="6">The sequence shown here is derived from an EMBL/GenBank/DDBJ whole genome shotgun (WGS) entry which is preliminary data.</text>
</comment>
<evidence type="ECO:0000256" key="2">
    <source>
        <dbReference type="ARBA" id="ARBA00023125"/>
    </source>
</evidence>
<dbReference type="EMBL" id="JBHSWE010000001">
    <property type="protein sequence ID" value="MFC6671873.1"/>
    <property type="molecule type" value="Genomic_DNA"/>
</dbReference>
<dbReference type="SUPFAM" id="SSF46785">
    <property type="entry name" value="Winged helix' DNA-binding domain"/>
    <property type="match status" value="1"/>
</dbReference>
<dbReference type="InterPro" id="IPR050679">
    <property type="entry name" value="Bact_HTH_transcr_reg"/>
</dbReference>
<evidence type="ECO:0000313" key="7">
    <source>
        <dbReference type="Proteomes" id="UP001596422"/>
    </source>
</evidence>
<dbReference type="Pfam" id="PF07702">
    <property type="entry name" value="UTRA"/>
    <property type="match status" value="1"/>
</dbReference>
<dbReference type="InterPro" id="IPR036390">
    <property type="entry name" value="WH_DNA-bd_sf"/>
</dbReference>
<dbReference type="SUPFAM" id="SSF64288">
    <property type="entry name" value="Chorismate lyase-like"/>
    <property type="match status" value="1"/>
</dbReference>
<organism evidence="6 7">
    <name type="scientific">Marinobacterium aestuariivivens</name>
    <dbReference type="NCBI Taxonomy" id="1698799"/>
    <lineage>
        <taxon>Bacteria</taxon>
        <taxon>Pseudomonadati</taxon>
        <taxon>Pseudomonadota</taxon>
        <taxon>Gammaproteobacteria</taxon>
        <taxon>Oceanospirillales</taxon>
        <taxon>Oceanospirillaceae</taxon>
        <taxon>Marinobacterium</taxon>
    </lineage>
</organism>
<evidence type="ECO:0000256" key="4">
    <source>
        <dbReference type="SAM" id="MobiDB-lite"/>
    </source>
</evidence>
<sequence>MAVAHDDQLNDGELSTMETEASMTSASLARQALHEALQQERWTAGEKLPPERELCETLGVKRMSLRQALLTLENEGAIFRIDRKGWFVAQPRFVYDPLGYVSFQRAAREQGKASWQDLEQEMIGADAKQAADFGIETGAPLFRVFGWGAFNGHRIFVHDVLINCQRAPGYPDRLEGGSFTEVWEQAFNIRPQLSDLLIRPVRLEGRAQQLLGCTSGAPGLYIERIKTDGNGQIIQVDREYWRFEALELHFSPDGAARRR</sequence>
<accession>A0ABW2A373</accession>
<dbReference type="PANTHER" id="PTHR44846:SF7">
    <property type="entry name" value="TRANSCRIPTIONAL REGULATOR OF 2-AMINOETHYLPHOSPHONATE DEGRADATION OPERONS-RELATED"/>
    <property type="match status" value="1"/>
</dbReference>
<name>A0ABW2A373_9GAMM</name>
<dbReference type="SMART" id="SM00345">
    <property type="entry name" value="HTH_GNTR"/>
    <property type="match status" value="1"/>
</dbReference>
<evidence type="ECO:0000259" key="5">
    <source>
        <dbReference type="PROSITE" id="PS50949"/>
    </source>
</evidence>
<keyword evidence="3" id="KW-0804">Transcription</keyword>
<gene>
    <name evidence="6" type="ORF">ACFQDL_18745</name>
</gene>
<keyword evidence="2" id="KW-0238">DNA-binding</keyword>
<dbReference type="Gene3D" id="1.10.10.10">
    <property type="entry name" value="Winged helix-like DNA-binding domain superfamily/Winged helix DNA-binding domain"/>
    <property type="match status" value="1"/>
</dbReference>
<dbReference type="InterPro" id="IPR028978">
    <property type="entry name" value="Chorismate_lyase_/UTRA_dom_sf"/>
</dbReference>
<dbReference type="PRINTS" id="PR00035">
    <property type="entry name" value="HTHGNTR"/>
</dbReference>
<dbReference type="PANTHER" id="PTHR44846">
    <property type="entry name" value="MANNOSYL-D-GLYCERATE TRANSPORT/METABOLISM SYSTEM REPRESSOR MNGR-RELATED"/>
    <property type="match status" value="1"/>
</dbReference>
<dbReference type="InterPro" id="IPR000524">
    <property type="entry name" value="Tscrpt_reg_HTH_GntR"/>
</dbReference>
<keyword evidence="1" id="KW-0805">Transcription regulation</keyword>
<dbReference type="Pfam" id="PF00392">
    <property type="entry name" value="GntR"/>
    <property type="match status" value="1"/>
</dbReference>
<dbReference type="PROSITE" id="PS50949">
    <property type="entry name" value="HTH_GNTR"/>
    <property type="match status" value="1"/>
</dbReference>
<dbReference type="InterPro" id="IPR011663">
    <property type="entry name" value="UTRA"/>
</dbReference>
<reference evidence="7" key="1">
    <citation type="journal article" date="2019" name="Int. J. Syst. Evol. Microbiol.">
        <title>The Global Catalogue of Microorganisms (GCM) 10K type strain sequencing project: providing services to taxonomists for standard genome sequencing and annotation.</title>
        <authorList>
            <consortium name="The Broad Institute Genomics Platform"/>
            <consortium name="The Broad Institute Genome Sequencing Center for Infectious Disease"/>
            <person name="Wu L."/>
            <person name="Ma J."/>
        </authorList>
    </citation>
    <scope>NUCLEOTIDE SEQUENCE [LARGE SCALE GENOMIC DNA]</scope>
    <source>
        <strain evidence="7">NBRC 111756</strain>
    </source>
</reference>
<evidence type="ECO:0000313" key="6">
    <source>
        <dbReference type="EMBL" id="MFC6671873.1"/>
    </source>
</evidence>
<evidence type="ECO:0000256" key="1">
    <source>
        <dbReference type="ARBA" id="ARBA00023015"/>
    </source>
</evidence>
<evidence type="ECO:0000256" key="3">
    <source>
        <dbReference type="ARBA" id="ARBA00023163"/>
    </source>
</evidence>
<dbReference type="Gene3D" id="3.40.1410.10">
    <property type="entry name" value="Chorismate lyase-like"/>
    <property type="match status" value="1"/>
</dbReference>
<feature type="domain" description="HTH gntR-type" evidence="5">
    <location>
        <begin position="23"/>
        <end position="91"/>
    </location>
</feature>
<proteinExistence type="predicted"/>
<dbReference type="SMART" id="SM00866">
    <property type="entry name" value="UTRA"/>
    <property type="match status" value="1"/>
</dbReference>
<dbReference type="CDD" id="cd07377">
    <property type="entry name" value="WHTH_GntR"/>
    <property type="match status" value="1"/>
</dbReference>
<keyword evidence="7" id="KW-1185">Reference proteome</keyword>
<dbReference type="RefSeq" id="WP_379910351.1">
    <property type="nucleotide sequence ID" value="NZ_JBHSWE010000001.1"/>
</dbReference>
<protein>
    <submittedName>
        <fullName evidence="6">GntR family transcriptional regulator</fullName>
    </submittedName>
</protein>
<dbReference type="Proteomes" id="UP001596422">
    <property type="component" value="Unassembled WGS sequence"/>
</dbReference>
<feature type="region of interest" description="Disordered" evidence="4">
    <location>
        <begin position="1"/>
        <end position="21"/>
    </location>
</feature>
<dbReference type="InterPro" id="IPR036388">
    <property type="entry name" value="WH-like_DNA-bd_sf"/>
</dbReference>